<organism evidence="3 4">
    <name type="scientific">Entomortierella chlamydospora</name>
    <dbReference type="NCBI Taxonomy" id="101097"/>
    <lineage>
        <taxon>Eukaryota</taxon>
        <taxon>Fungi</taxon>
        <taxon>Fungi incertae sedis</taxon>
        <taxon>Mucoromycota</taxon>
        <taxon>Mortierellomycotina</taxon>
        <taxon>Mortierellomycetes</taxon>
        <taxon>Mortierellales</taxon>
        <taxon>Mortierellaceae</taxon>
        <taxon>Entomortierella</taxon>
    </lineage>
</organism>
<evidence type="ECO:0000313" key="3">
    <source>
        <dbReference type="EMBL" id="KAG0000460.1"/>
    </source>
</evidence>
<proteinExistence type="predicted"/>
<dbReference type="AlphaFoldDB" id="A0A9P6MHG0"/>
<keyword evidence="4" id="KW-1185">Reference proteome</keyword>
<sequence length="734" mass="80354">ISALKTTVDHQKKSLEKAKLAYSVASDRAEHADRLWTQARQEIDNTQLESASLRADLERAQREAEHWKAKAQDTDLLWQKAKSENEAMRTLLEDDMNTSAYSPGASSRKHDSIMAITSASRVAELEHELGTLRHLLRESQSAAAQANKDLGDAMMRTTQLEQSSMVSRAEAATAQRQLTISEDKVSSLEAQLARKEEALEEMAKEQENNEVQLGLLRGVMRENGLLADDLILDALTQGADGKPPGPTTLTGLKVKVQELEKRAEEAESRSEELYNLKKQQEERIQQLETDYQAAVHYAQGSEPTLQRLRDEVQAAKAERDATMAKFLELEASHAQCIEFRNSANEAAAAAAAATAALSTQMEEEVGELHRQLHDSMGRSMELEQKLDELSRSLQESEAASESAQSELRTLKSKHHEHKKQALSASQSYQAKLEQLEASIEESRAALAETRHQLETSQYELEQAHELNKSTGKELEDALAALKAASLESANQKDSESAIALEAERKRAATFAAHQEDLELVIDNAQKTIQELQTRNLDLEQQLRVSENKISLLLDNFQGPESVRNSVASIGGGDDLIMRLLEANHHGLLAGRSHLTPGSHGDRSSADSLANELELLKSSWAQTHLSGTAYRQGSLSSLATSMTTAGDNKNVSEDDIHSAAATAVEASASSNHATISTSGSEDATAVAGGASAESSTVLPSSPQSSTMSNMTNAQKLEEYERMIEDMANVRRAYEE</sequence>
<evidence type="ECO:0000313" key="4">
    <source>
        <dbReference type="Proteomes" id="UP000703661"/>
    </source>
</evidence>
<feature type="compositionally biased region" description="Low complexity" evidence="2">
    <location>
        <begin position="391"/>
        <end position="407"/>
    </location>
</feature>
<evidence type="ECO:0000256" key="2">
    <source>
        <dbReference type="SAM" id="MobiDB-lite"/>
    </source>
</evidence>
<name>A0A9P6MHG0_9FUNG</name>
<reference evidence="3" key="1">
    <citation type="journal article" date="2020" name="Fungal Divers.">
        <title>Resolving the Mortierellaceae phylogeny through synthesis of multi-gene phylogenetics and phylogenomics.</title>
        <authorList>
            <person name="Vandepol N."/>
            <person name="Liber J."/>
            <person name="Desiro A."/>
            <person name="Na H."/>
            <person name="Kennedy M."/>
            <person name="Barry K."/>
            <person name="Grigoriev I.V."/>
            <person name="Miller A.N."/>
            <person name="O'Donnell K."/>
            <person name="Stajich J.E."/>
            <person name="Bonito G."/>
        </authorList>
    </citation>
    <scope>NUCLEOTIDE SEQUENCE</scope>
    <source>
        <strain evidence="3">NRRL 2769</strain>
    </source>
</reference>
<accession>A0A9P6MHG0</accession>
<keyword evidence="1" id="KW-0175">Coiled coil</keyword>
<feature type="coiled-coil region" evidence="1">
    <location>
        <begin position="514"/>
        <end position="555"/>
    </location>
</feature>
<feature type="compositionally biased region" description="Polar residues" evidence="2">
    <location>
        <begin position="670"/>
        <end position="680"/>
    </location>
</feature>
<protein>
    <submittedName>
        <fullName evidence="3">Negative regulator of mitotic exit</fullName>
    </submittedName>
</protein>
<feature type="compositionally biased region" description="Low complexity" evidence="2">
    <location>
        <begin position="693"/>
        <end position="705"/>
    </location>
</feature>
<feature type="coiled-coil region" evidence="1">
    <location>
        <begin position="249"/>
        <end position="325"/>
    </location>
</feature>
<dbReference type="PANTHER" id="PTHR23159">
    <property type="entry name" value="CENTROSOMAL PROTEIN 2"/>
    <property type="match status" value="1"/>
</dbReference>
<feature type="coiled-coil region" evidence="1">
    <location>
        <begin position="43"/>
        <end position="77"/>
    </location>
</feature>
<dbReference type="EMBL" id="JAAAID010003137">
    <property type="protein sequence ID" value="KAG0000460.1"/>
    <property type="molecule type" value="Genomic_DNA"/>
</dbReference>
<evidence type="ECO:0000256" key="1">
    <source>
        <dbReference type="SAM" id="Coils"/>
    </source>
</evidence>
<feature type="compositionally biased region" description="Basic residues" evidence="2">
    <location>
        <begin position="410"/>
        <end position="420"/>
    </location>
</feature>
<feature type="non-terminal residue" evidence="3">
    <location>
        <position position="1"/>
    </location>
</feature>
<feature type="region of interest" description="Disordered" evidence="2">
    <location>
        <begin position="667"/>
        <end position="710"/>
    </location>
</feature>
<gene>
    <name evidence="3" type="primary">KEL2_2</name>
    <name evidence="3" type="ORF">BGZ80_006359</name>
</gene>
<comment type="caution">
    <text evidence="3">The sequence shown here is derived from an EMBL/GenBank/DDBJ whole genome shotgun (WGS) entry which is preliminary data.</text>
</comment>
<feature type="region of interest" description="Disordered" evidence="2">
    <location>
        <begin position="391"/>
        <end position="425"/>
    </location>
</feature>
<dbReference type="PANTHER" id="PTHR23159:SF31">
    <property type="entry name" value="CENTROSOME-ASSOCIATED PROTEIN CEP250 ISOFORM X1"/>
    <property type="match status" value="1"/>
</dbReference>
<feature type="coiled-coil region" evidence="1">
    <location>
        <begin position="171"/>
        <end position="212"/>
    </location>
</feature>
<dbReference type="Proteomes" id="UP000703661">
    <property type="component" value="Unassembled WGS sequence"/>
</dbReference>